<evidence type="ECO:0000313" key="1">
    <source>
        <dbReference type="EMBL" id="KAH9832115.1"/>
    </source>
</evidence>
<dbReference type="InterPro" id="IPR012337">
    <property type="entry name" value="RNaseH-like_sf"/>
</dbReference>
<dbReference type="SUPFAM" id="SSF53098">
    <property type="entry name" value="Ribonuclease H-like"/>
    <property type="match status" value="1"/>
</dbReference>
<evidence type="ECO:0008006" key="3">
    <source>
        <dbReference type="Google" id="ProtNLM"/>
    </source>
</evidence>
<gene>
    <name evidence="1" type="ORF">C8Q71DRAFT_688455</name>
</gene>
<dbReference type="GeneID" id="72000564"/>
<name>A0ABQ8K699_9APHY</name>
<feature type="non-terminal residue" evidence="1">
    <location>
        <position position="51"/>
    </location>
</feature>
<keyword evidence="2" id="KW-1185">Reference proteome</keyword>
<organism evidence="1 2">
    <name type="scientific">Rhodofomes roseus</name>
    <dbReference type="NCBI Taxonomy" id="34475"/>
    <lineage>
        <taxon>Eukaryota</taxon>
        <taxon>Fungi</taxon>
        <taxon>Dikarya</taxon>
        <taxon>Basidiomycota</taxon>
        <taxon>Agaricomycotina</taxon>
        <taxon>Agaricomycetes</taxon>
        <taxon>Polyporales</taxon>
        <taxon>Rhodofomes</taxon>
    </lineage>
</organism>
<dbReference type="EMBL" id="JADCUA010000023">
    <property type="protein sequence ID" value="KAH9832115.1"/>
    <property type="molecule type" value="Genomic_DNA"/>
</dbReference>
<dbReference type="Proteomes" id="UP000814176">
    <property type="component" value="Unassembled WGS sequence"/>
</dbReference>
<accession>A0ABQ8K699</accession>
<comment type="caution">
    <text evidence="1">The sequence shown here is derived from an EMBL/GenBank/DDBJ whole genome shotgun (WGS) entry which is preliminary data.</text>
</comment>
<protein>
    <recommendedName>
        <fullName evidence="3">HAT C-terminal dimerisation domain-containing protein</fullName>
    </recommendedName>
</protein>
<reference evidence="1 2" key="1">
    <citation type="journal article" date="2021" name="Environ. Microbiol.">
        <title>Gene family expansions and transcriptome signatures uncover fungal adaptations to wood decay.</title>
        <authorList>
            <person name="Hage H."/>
            <person name="Miyauchi S."/>
            <person name="Viragh M."/>
            <person name="Drula E."/>
            <person name="Min B."/>
            <person name="Chaduli D."/>
            <person name="Navarro D."/>
            <person name="Favel A."/>
            <person name="Norest M."/>
            <person name="Lesage-Meessen L."/>
            <person name="Balint B."/>
            <person name="Merenyi Z."/>
            <person name="de Eugenio L."/>
            <person name="Morin E."/>
            <person name="Martinez A.T."/>
            <person name="Baldrian P."/>
            <person name="Stursova M."/>
            <person name="Martinez M.J."/>
            <person name="Novotny C."/>
            <person name="Magnuson J.K."/>
            <person name="Spatafora J.W."/>
            <person name="Maurice S."/>
            <person name="Pangilinan J."/>
            <person name="Andreopoulos W."/>
            <person name="LaButti K."/>
            <person name="Hundley H."/>
            <person name="Na H."/>
            <person name="Kuo A."/>
            <person name="Barry K."/>
            <person name="Lipzen A."/>
            <person name="Henrissat B."/>
            <person name="Riley R."/>
            <person name="Ahrendt S."/>
            <person name="Nagy L.G."/>
            <person name="Grigoriev I.V."/>
            <person name="Martin F."/>
            <person name="Rosso M.N."/>
        </authorList>
    </citation>
    <scope>NUCLEOTIDE SEQUENCE [LARGE SCALE GENOMIC DNA]</scope>
    <source>
        <strain evidence="1 2">CIRM-BRFM 1785</strain>
    </source>
</reference>
<sequence length="51" mass="5830">LPIQATLVPCERLFSSNADTDTPKRNRIGPQLMEALQVLKYLIKRNQLSFT</sequence>
<proteinExistence type="predicted"/>
<dbReference type="RefSeq" id="XP_047775161.1">
    <property type="nucleotide sequence ID" value="XM_047919832.1"/>
</dbReference>
<evidence type="ECO:0000313" key="2">
    <source>
        <dbReference type="Proteomes" id="UP000814176"/>
    </source>
</evidence>
<feature type="non-terminal residue" evidence="1">
    <location>
        <position position="1"/>
    </location>
</feature>